<dbReference type="EMBL" id="BNBA01000044">
    <property type="protein sequence ID" value="GHH60261.1"/>
    <property type="molecule type" value="Genomic_DNA"/>
</dbReference>
<proteinExistence type="predicted"/>
<accession>A0A919FBN2</accession>
<protein>
    <submittedName>
        <fullName evidence="2">Uncharacterized protein</fullName>
    </submittedName>
</protein>
<organism evidence="2 3">
    <name type="scientific">Xanthomonas boreopolis</name>
    <dbReference type="NCBI Taxonomy" id="86183"/>
    <lineage>
        <taxon>Bacteria</taxon>
        <taxon>Pseudomonadati</taxon>
        <taxon>Pseudomonadota</taxon>
        <taxon>Gammaproteobacteria</taxon>
        <taxon>Lysobacterales</taxon>
        <taxon>Lysobacteraceae</taxon>
        <taxon>Xanthomonas</taxon>
    </lineage>
</organism>
<sequence>MQQYRERAQQQPAQRAMRGRLDPERQRDRGDRAQAGQAHRLQQFAQETGHVRMLTAGAASGNGAAAESDFRQVGSMTCGS</sequence>
<comment type="caution">
    <text evidence="2">The sequence shown here is derived from an EMBL/GenBank/DDBJ whole genome shotgun (WGS) entry which is preliminary data.</text>
</comment>
<feature type="compositionally biased region" description="Basic and acidic residues" evidence="1">
    <location>
        <begin position="19"/>
        <end position="32"/>
    </location>
</feature>
<evidence type="ECO:0000313" key="2">
    <source>
        <dbReference type="EMBL" id="GHH60261.1"/>
    </source>
</evidence>
<reference evidence="2" key="1">
    <citation type="journal article" date="2014" name="Int. J. Syst. Evol. Microbiol.">
        <title>Complete genome sequence of Corynebacterium casei LMG S-19264T (=DSM 44701T), isolated from a smear-ripened cheese.</title>
        <authorList>
            <consortium name="US DOE Joint Genome Institute (JGI-PGF)"/>
            <person name="Walter F."/>
            <person name="Albersmeier A."/>
            <person name="Kalinowski J."/>
            <person name="Ruckert C."/>
        </authorList>
    </citation>
    <scope>NUCLEOTIDE SEQUENCE</scope>
    <source>
        <strain evidence="2">JCM 13306</strain>
    </source>
</reference>
<dbReference type="Proteomes" id="UP000623958">
    <property type="component" value="Unassembled WGS sequence"/>
</dbReference>
<feature type="region of interest" description="Disordered" evidence="1">
    <location>
        <begin position="1"/>
        <end position="39"/>
    </location>
</feature>
<feature type="region of interest" description="Disordered" evidence="1">
    <location>
        <begin position="58"/>
        <end position="80"/>
    </location>
</feature>
<dbReference type="AlphaFoldDB" id="A0A919FBN2"/>
<evidence type="ECO:0000313" key="3">
    <source>
        <dbReference type="Proteomes" id="UP000623958"/>
    </source>
</evidence>
<reference evidence="2" key="2">
    <citation type="submission" date="2020-09" db="EMBL/GenBank/DDBJ databases">
        <authorList>
            <person name="Sun Q."/>
            <person name="Ohkuma M."/>
        </authorList>
    </citation>
    <scope>NUCLEOTIDE SEQUENCE</scope>
    <source>
        <strain evidence="2">JCM 13306</strain>
    </source>
</reference>
<evidence type="ECO:0000256" key="1">
    <source>
        <dbReference type="SAM" id="MobiDB-lite"/>
    </source>
</evidence>
<name>A0A919FBN2_9XANT</name>
<keyword evidence="3" id="KW-1185">Reference proteome</keyword>
<gene>
    <name evidence="2" type="ORF">GCM10009090_35430</name>
</gene>